<feature type="transmembrane region" description="Helical" evidence="6">
    <location>
        <begin position="104"/>
        <end position="123"/>
    </location>
</feature>
<dbReference type="PANTHER" id="PTHR23519">
    <property type="entry name" value="AUTOPHAGY-RELATED PROTEIN 22"/>
    <property type="match status" value="1"/>
</dbReference>
<organism evidence="7 8">
    <name type="scientific">Aquimixticola soesokkakensis</name>
    <dbReference type="NCBI Taxonomy" id="1519096"/>
    <lineage>
        <taxon>Bacteria</taxon>
        <taxon>Pseudomonadati</taxon>
        <taxon>Pseudomonadota</taxon>
        <taxon>Alphaproteobacteria</taxon>
        <taxon>Rhodobacterales</taxon>
        <taxon>Paracoccaceae</taxon>
        <taxon>Aquimixticola</taxon>
    </lineage>
</organism>
<dbReference type="Proteomes" id="UP000193862">
    <property type="component" value="Unassembled WGS sequence"/>
</dbReference>
<sequence length="467" mass="49715">MQAQPELTASRSPERALRKRIRGWMMYDWASQPYHTLIVTFIFGPYFAEQVIAMLMAGGMDAGLAKATAQSWWGWALSIVGVLIALGAPVLGSIADGTGRRLPWIWVFSAFYVVGAAGLWIAVPSSLPVVTVLVFFGIGMIGIEFTTIFTNALLPALGPREQVGRISGSGWAWGYVGGLIALLIMLLFFAENAAGVTLLGIAPLFGFEAAAREGTRFVGPFTALWYVVAMVPFYLWVKEPRGGGNGLSVRAGLRDLGETLRSLPRRRSLFAYLGSSMFYRDALNGMYTFGGIYAIGVLDWSVIDIGVFGILGLVTGALFAWLGGRADARFGPRSVIIFCIFVLIATAIAIVLITRTSVFGIAVPASSSLPDVAFYVCGGLIGAAGGAIQSASRTMMVHQSDPKRMTEAFGLFALSGKATSFLAPALIALVTQISGSQRAGITPLILLFLIGLVLLLWVKSDGSEAAA</sequence>
<dbReference type="InterPro" id="IPR036259">
    <property type="entry name" value="MFS_trans_sf"/>
</dbReference>
<comment type="subcellular location">
    <subcellularLocation>
        <location evidence="1">Endomembrane system</location>
        <topology evidence="1">Multi-pass membrane protein</topology>
    </subcellularLocation>
</comment>
<feature type="transmembrane region" description="Helical" evidence="6">
    <location>
        <begin position="175"/>
        <end position="205"/>
    </location>
</feature>
<keyword evidence="5 6" id="KW-0472">Membrane</keyword>
<gene>
    <name evidence="7" type="ORF">AQS8620_00256</name>
</gene>
<dbReference type="Gene3D" id="1.20.1250.20">
    <property type="entry name" value="MFS general substrate transporter like domains"/>
    <property type="match status" value="2"/>
</dbReference>
<feature type="transmembrane region" description="Helical" evidence="6">
    <location>
        <begin position="72"/>
        <end position="92"/>
    </location>
</feature>
<evidence type="ECO:0000256" key="5">
    <source>
        <dbReference type="ARBA" id="ARBA00023136"/>
    </source>
</evidence>
<dbReference type="SUPFAM" id="SSF103473">
    <property type="entry name" value="MFS general substrate transporter"/>
    <property type="match status" value="1"/>
</dbReference>
<evidence type="ECO:0000256" key="3">
    <source>
        <dbReference type="ARBA" id="ARBA00022692"/>
    </source>
</evidence>
<keyword evidence="4 6" id="KW-1133">Transmembrane helix</keyword>
<keyword evidence="3 6" id="KW-0812">Transmembrane</keyword>
<evidence type="ECO:0000256" key="6">
    <source>
        <dbReference type="SAM" id="Phobius"/>
    </source>
</evidence>
<feature type="transmembrane region" description="Helical" evidence="6">
    <location>
        <begin position="34"/>
        <end position="60"/>
    </location>
</feature>
<evidence type="ECO:0000256" key="1">
    <source>
        <dbReference type="ARBA" id="ARBA00004127"/>
    </source>
</evidence>
<feature type="transmembrane region" description="Helical" evidence="6">
    <location>
        <begin position="301"/>
        <end position="322"/>
    </location>
</feature>
<keyword evidence="2" id="KW-0813">Transport</keyword>
<proteinExistence type="predicted"/>
<evidence type="ECO:0000256" key="2">
    <source>
        <dbReference type="ARBA" id="ARBA00022448"/>
    </source>
</evidence>
<feature type="transmembrane region" description="Helical" evidence="6">
    <location>
        <begin position="129"/>
        <end position="154"/>
    </location>
</feature>
<evidence type="ECO:0000313" key="7">
    <source>
        <dbReference type="EMBL" id="SLN15009.1"/>
    </source>
</evidence>
<feature type="transmembrane region" description="Helical" evidence="6">
    <location>
        <begin position="334"/>
        <end position="352"/>
    </location>
</feature>
<feature type="transmembrane region" description="Helical" evidence="6">
    <location>
        <begin position="217"/>
        <end position="237"/>
    </location>
</feature>
<dbReference type="Pfam" id="PF11700">
    <property type="entry name" value="ATG22"/>
    <property type="match status" value="1"/>
</dbReference>
<dbReference type="RefSeq" id="WP_085835000.1">
    <property type="nucleotide sequence ID" value="NZ_FWFS01000001.1"/>
</dbReference>
<dbReference type="OrthoDB" id="9768783at2"/>
<feature type="transmembrane region" description="Helical" evidence="6">
    <location>
        <begin position="372"/>
        <end position="388"/>
    </location>
</feature>
<dbReference type="InterPro" id="IPR024671">
    <property type="entry name" value="Atg22-like"/>
</dbReference>
<dbReference type="PANTHER" id="PTHR23519:SF1">
    <property type="entry name" value="AUTOPHAGY-RELATED PROTEIN 22"/>
    <property type="match status" value="1"/>
</dbReference>
<protein>
    <submittedName>
        <fullName evidence="7">Vacuole effluxer Atg22 like protein</fullName>
    </submittedName>
</protein>
<reference evidence="7 8" key="1">
    <citation type="submission" date="2017-03" db="EMBL/GenBank/DDBJ databases">
        <authorList>
            <person name="Afonso C.L."/>
            <person name="Miller P.J."/>
            <person name="Scott M.A."/>
            <person name="Spackman E."/>
            <person name="Goraichik I."/>
            <person name="Dimitrov K.M."/>
            <person name="Suarez D.L."/>
            <person name="Swayne D.E."/>
        </authorList>
    </citation>
    <scope>NUCLEOTIDE SEQUENCE [LARGE SCALE GENOMIC DNA]</scope>
    <source>
        <strain evidence="7 8">CECT 8620</strain>
    </source>
</reference>
<feature type="transmembrane region" description="Helical" evidence="6">
    <location>
        <begin position="409"/>
        <end position="433"/>
    </location>
</feature>
<dbReference type="InterPro" id="IPR050495">
    <property type="entry name" value="ATG22/LtaA_families"/>
</dbReference>
<name>A0A1Y5RHJ5_9RHOB</name>
<dbReference type="GO" id="GO:0012505">
    <property type="term" value="C:endomembrane system"/>
    <property type="evidence" value="ECO:0007669"/>
    <property type="project" value="UniProtKB-SubCell"/>
</dbReference>
<evidence type="ECO:0000256" key="4">
    <source>
        <dbReference type="ARBA" id="ARBA00022989"/>
    </source>
</evidence>
<dbReference type="AlphaFoldDB" id="A0A1Y5RHJ5"/>
<accession>A0A1Y5RHJ5</accession>
<dbReference type="EMBL" id="FWFS01000001">
    <property type="protein sequence ID" value="SLN15009.1"/>
    <property type="molecule type" value="Genomic_DNA"/>
</dbReference>
<evidence type="ECO:0000313" key="8">
    <source>
        <dbReference type="Proteomes" id="UP000193862"/>
    </source>
</evidence>
<feature type="transmembrane region" description="Helical" evidence="6">
    <location>
        <begin position="439"/>
        <end position="458"/>
    </location>
</feature>
<keyword evidence="8" id="KW-1185">Reference proteome</keyword>